<dbReference type="AlphaFoldDB" id="A0A444F491"/>
<gene>
    <name evidence="1" type="ORF">B296_00032090</name>
</gene>
<name>A0A444F491_ENSVE</name>
<dbReference type="Proteomes" id="UP000287651">
    <property type="component" value="Unassembled WGS sequence"/>
</dbReference>
<organism evidence="1 2">
    <name type="scientific">Ensete ventricosum</name>
    <name type="common">Abyssinian banana</name>
    <name type="synonym">Musa ensete</name>
    <dbReference type="NCBI Taxonomy" id="4639"/>
    <lineage>
        <taxon>Eukaryota</taxon>
        <taxon>Viridiplantae</taxon>
        <taxon>Streptophyta</taxon>
        <taxon>Embryophyta</taxon>
        <taxon>Tracheophyta</taxon>
        <taxon>Spermatophyta</taxon>
        <taxon>Magnoliopsida</taxon>
        <taxon>Liliopsida</taxon>
        <taxon>Zingiberales</taxon>
        <taxon>Musaceae</taxon>
        <taxon>Ensete</taxon>
    </lineage>
</organism>
<comment type="caution">
    <text evidence="1">The sequence shown here is derived from an EMBL/GenBank/DDBJ whole genome shotgun (WGS) entry which is preliminary data.</text>
</comment>
<dbReference type="EMBL" id="AMZH03006006">
    <property type="protein sequence ID" value="RRT64917.1"/>
    <property type="molecule type" value="Genomic_DNA"/>
</dbReference>
<evidence type="ECO:0000313" key="2">
    <source>
        <dbReference type="Proteomes" id="UP000287651"/>
    </source>
</evidence>
<accession>A0A444F491</accession>
<reference evidence="1 2" key="1">
    <citation type="journal article" date="2014" name="Agronomy (Basel)">
        <title>A Draft Genome Sequence for Ensete ventricosum, the Drought-Tolerant Tree Against Hunger.</title>
        <authorList>
            <person name="Harrison J."/>
            <person name="Moore K.A."/>
            <person name="Paszkiewicz K."/>
            <person name="Jones T."/>
            <person name="Grant M."/>
            <person name="Ambacheew D."/>
            <person name="Muzemil S."/>
            <person name="Studholme D.J."/>
        </authorList>
    </citation>
    <scope>NUCLEOTIDE SEQUENCE [LARGE SCALE GENOMIC DNA]</scope>
</reference>
<evidence type="ECO:0000313" key="1">
    <source>
        <dbReference type="EMBL" id="RRT64917.1"/>
    </source>
</evidence>
<proteinExistence type="predicted"/>
<protein>
    <submittedName>
        <fullName evidence="1">Uncharacterized protein</fullName>
    </submittedName>
</protein>
<sequence length="96" mass="11060">MSSVFSEQILADKLSVLNSTQQCIESILPEWLRSDFSELMVDFSIFYYGDPRRGSLANELQDEEASLKECVEKLKLIESNRAVLMFHLKEALQEQV</sequence>